<comment type="similarity">
    <text evidence="1">Belongs to the peptidase C48 family.</text>
</comment>
<dbReference type="SUPFAM" id="SSF54001">
    <property type="entry name" value="Cysteine proteinases"/>
    <property type="match status" value="1"/>
</dbReference>
<feature type="domain" description="Ubiquitin-like protease family profile" evidence="4">
    <location>
        <begin position="154"/>
        <end position="271"/>
    </location>
</feature>
<accession>A0AAV0CF39</accession>
<gene>
    <name evidence="5" type="ORF">CEPIT_LOCUS5195</name>
</gene>
<evidence type="ECO:0000256" key="3">
    <source>
        <dbReference type="ARBA" id="ARBA00022801"/>
    </source>
</evidence>
<sequence length="283" mass="32599">MVPIPSEEVMTVGQAPNQFIQWPRRLVNPENEENDDVEDRDFAKDNHKDSISRLLAMTKHLGLQPIELILKGDIIGRADISLYLGSEEILEICLGNQLLSAVILQVWIMYLHRVCVQKNTTHQYGFFDPHSIQDVGNKSGDVQTYILANLGGNKECYLLPYYYPNHWQLFVLCPRQNVIVFLCSLGNKPKKNMRSLLDMAMQAHQMTKNKRNSKPKWVQPMSRMQRGCYECGYYVMKHMATIVSAGIIDSWLKAFNVQDAFTDEEINETREQWAAFFCECTGI</sequence>
<dbReference type="GO" id="GO:0006508">
    <property type="term" value="P:proteolysis"/>
    <property type="evidence" value="ECO:0007669"/>
    <property type="project" value="UniProtKB-KW"/>
</dbReference>
<evidence type="ECO:0000256" key="2">
    <source>
        <dbReference type="ARBA" id="ARBA00022670"/>
    </source>
</evidence>
<evidence type="ECO:0000256" key="1">
    <source>
        <dbReference type="ARBA" id="ARBA00005234"/>
    </source>
</evidence>
<dbReference type="Gene3D" id="3.40.395.10">
    <property type="entry name" value="Adenoviral Proteinase, Chain A"/>
    <property type="match status" value="1"/>
</dbReference>
<dbReference type="InterPro" id="IPR038765">
    <property type="entry name" value="Papain-like_cys_pep_sf"/>
</dbReference>
<name>A0AAV0CF39_9ASTE</name>
<keyword evidence="3" id="KW-0378">Hydrolase</keyword>
<dbReference type="PANTHER" id="PTHR33018">
    <property type="entry name" value="OS10G0338966 PROTEIN-RELATED"/>
    <property type="match status" value="1"/>
</dbReference>
<evidence type="ECO:0000313" key="6">
    <source>
        <dbReference type="Proteomes" id="UP001152523"/>
    </source>
</evidence>
<dbReference type="Proteomes" id="UP001152523">
    <property type="component" value="Unassembled WGS sequence"/>
</dbReference>
<protein>
    <recommendedName>
        <fullName evidence="4">Ubiquitin-like protease family profile domain-containing protein</fullName>
    </recommendedName>
</protein>
<keyword evidence="6" id="KW-1185">Reference proteome</keyword>
<keyword evidence="2" id="KW-0645">Protease</keyword>
<dbReference type="GO" id="GO:0008234">
    <property type="term" value="F:cysteine-type peptidase activity"/>
    <property type="evidence" value="ECO:0007669"/>
    <property type="project" value="InterPro"/>
</dbReference>
<dbReference type="InterPro" id="IPR003653">
    <property type="entry name" value="Peptidase_C48_C"/>
</dbReference>
<evidence type="ECO:0000259" key="4">
    <source>
        <dbReference type="Pfam" id="PF02902"/>
    </source>
</evidence>
<dbReference type="EMBL" id="CAMAPF010000028">
    <property type="protein sequence ID" value="CAH9075008.1"/>
    <property type="molecule type" value="Genomic_DNA"/>
</dbReference>
<dbReference type="PANTHER" id="PTHR33018:SF34">
    <property type="entry name" value="OS02G0472350 PROTEIN"/>
    <property type="match status" value="1"/>
</dbReference>
<comment type="caution">
    <text evidence="5">The sequence shown here is derived from an EMBL/GenBank/DDBJ whole genome shotgun (WGS) entry which is preliminary data.</text>
</comment>
<evidence type="ECO:0000313" key="5">
    <source>
        <dbReference type="EMBL" id="CAH9075008.1"/>
    </source>
</evidence>
<reference evidence="5" key="1">
    <citation type="submission" date="2022-07" db="EMBL/GenBank/DDBJ databases">
        <authorList>
            <person name="Macas J."/>
            <person name="Novak P."/>
            <person name="Neumann P."/>
        </authorList>
    </citation>
    <scope>NUCLEOTIDE SEQUENCE</scope>
</reference>
<organism evidence="5 6">
    <name type="scientific">Cuscuta epithymum</name>
    <dbReference type="NCBI Taxonomy" id="186058"/>
    <lineage>
        <taxon>Eukaryota</taxon>
        <taxon>Viridiplantae</taxon>
        <taxon>Streptophyta</taxon>
        <taxon>Embryophyta</taxon>
        <taxon>Tracheophyta</taxon>
        <taxon>Spermatophyta</taxon>
        <taxon>Magnoliopsida</taxon>
        <taxon>eudicotyledons</taxon>
        <taxon>Gunneridae</taxon>
        <taxon>Pentapetalae</taxon>
        <taxon>asterids</taxon>
        <taxon>lamiids</taxon>
        <taxon>Solanales</taxon>
        <taxon>Convolvulaceae</taxon>
        <taxon>Cuscuteae</taxon>
        <taxon>Cuscuta</taxon>
        <taxon>Cuscuta subgen. Cuscuta</taxon>
    </lineage>
</organism>
<dbReference type="AlphaFoldDB" id="A0AAV0CF39"/>
<dbReference type="Pfam" id="PF02902">
    <property type="entry name" value="Peptidase_C48"/>
    <property type="match status" value="1"/>
</dbReference>
<proteinExistence type="inferred from homology"/>